<feature type="transmembrane region" description="Helical" evidence="1">
    <location>
        <begin position="6"/>
        <end position="28"/>
    </location>
</feature>
<protein>
    <recommendedName>
        <fullName evidence="4">Holin</fullName>
    </recommendedName>
</protein>
<gene>
    <name evidence="2" type="ORF">NKG59_18360</name>
</gene>
<dbReference type="Proteomes" id="UP001162793">
    <property type="component" value="Unassembled WGS sequence"/>
</dbReference>
<feature type="transmembrane region" description="Helical" evidence="1">
    <location>
        <begin position="40"/>
        <end position="59"/>
    </location>
</feature>
<keyword evidence="3" id="KW-1185">Reference proteome</keyword>
<name>A0AA42BIM1_9RALS</name>
<reference evidence="3" key="1">
    <citation type="journal article" date="2023" name="Front. Microbiol.">
        <title>Ralstonia chuxiongensis sp. nov., Ralstonia mojiangensis sp. nov., and Ralstonia soli sp. nov., isolated from tobacco fields, are three novel species in the family Burkholderiaceae.</title>
        <authorList>
            <person name="Lu C.H."/>
            <person name="Zhang Y.Y."/>
            <person name="Jiang N."/>
            <person name="Chen W."/>
            <person name="Shao X."/>
            <person name="Zhao Z.M."/>
            <person name="Lu W.L."/>
            <person name="Hu X."/>
            <person name="Xi Y.X."/>
            <person name="Zou S.Y."/>
            <person name="Wei Q.J."/>
            <person name="Lin Z.L."/>
            <person name="Gong L."/>
            <person name="Gai X.T."/>
            <person name="Zhang L.Q."/>
            <person name="Li J.Y."/>
            <person name="Jin Y."/>
            <person name="Xia Z.Y."/>
        </authorList>
    </citation>
    <scope>NUCLEOTIDE SEQUENCE [LARGE SCALE GENOMIC DNA]</scope>
    <source>
        <strain evidence="3">21YRMH01-3</strain>
    </source>
</reference>
<organism evidence="2 3">
    <name type="scientific">Ralstonia chuxiongensis</name>
    <dbReference type="NCBI Taxonomy" id="2957504"/>
    <lineage>
        <taxon>Bacteria</taxon>
        <taxon>Pseudomonadati</taxon>
        <taxon>Pseudomonadota</taxon>
        <taxon>Betaproteobacteria</taxon>
        <taxon>Burkholderiales</taxon>
        <taxon>Burkholderiaceae</taxon>
        <taxon>Ralstonia</taxon>
    </lineage>
</organism>
<proteinExistence type="predicted"/>
<dbReference type="RefSeq" id="WP_045203129.1">
    <property type="nucleotide sequence ID" value="NZ_CATYKT010000015.1"/>
</dbReference>
<keyword evidence="1" id="KW-0472">Membrane</keyword>
<sequence length="114" mass="12039">MAEQTGWGALLRVVDTILPSAAGALVSLRFIPGTPVQRVAALLLGIVCAHYLGNGVIGWSGVPVGLVSDAIKFIAGVFGLTIVGHAYGELPALRRLVHDWLQQAAQRWTGGRKE</sequence>
<evidence type="ECO:0000256" key="1">
    <source>
        <dbReference type="SAM" id="Phobius"/>
    </source>
</evidence>
<accession>A0AA42BIM1</accession>
<feature type="transmembrane region" description="Helical" evidence="1">
    <location>
        <begin position="71"/>
        <end position="88"/>
    </location>
</feature>
<comment type="caution">
    <text evidence="2">The sequence shown here is derived from an EMBL/GenBank/DDBJ whole genome shotgun (WGS) entry which is preliminary data.</text>
</comment>
<dbReference type="EMBL" id="JAMYWC010000005">
    <property type="protein sequence ID" value="MCP1174330.1"/>
    <property type="molecule type" value="Genomic_DNA"/>
</dbReference>
<evidence type="ECO:0008006" key="4">
    <source>
        <dbReference type="Google" id="ProtNLM"/>
    </source>
</evidence>
<evidence type="ECO:0000313" key="2">
    <source>
        <dbReference type="EMBL" id="MCP1174330.1"/>
    </source>
</evidence>
<keyword evidence="1" id="KW-0812">Transmembrane</keyword>
<dbReference type="AlphaFoldDB" id="A0AA42BIM1"/>
<evidence type="ECO:0000313" key="3">
    <source>
        <dbReference type="Proteomes" id="UP001162793"/>
    </source>
</evidence>
<keyword evidence="1" id="KW-1133">Transmembrane helix</keyword>